<dbReference type="Gene3D" id="3.40.390.10">
    <property type="entry name" value="Collagenase (Catalytic Domain)"/>
    <property type="match status" value="1"/>
</dbReference>
<evidence type="ECO:0000313" key="1">
    <source>
        <dbReference type="EMBL" id="MDK9497104.1"/>
    </source>
</evidence>
<gene>
    <name evidence="1" type="ORF">QEZ40_001757</name>
</gene>
<protein>
    <recommendedName>
        <fullName evidence="3">Peptidase M10 metallopeptidase domain-containing protein</fullName>
    </recommendedName>
</protein>
<dbReference type="Proteomes" id="UP001223390">
    <property type="component" value="Unassembled WGS sequence"/>
</dbReference>
<keyword evidence="2" id="KW-1185">Reference proteome</keyword>
<dbReference type="EMBL" id="JASITI010000017">
    <property type="protein sequence ID" value="MDK9497104.1"/>
    <property type="molecule type" value="Genomic_DNA"/>
</dbReference>
<reference evidence="1 2" key="1">
    <citation type="submission" date="2023-05" db="EMBL/GenBank/DDBJ databases">
        <title>Sequencing and Assembly of Streptomyces sp. NP73.</title>
        <authorList>
            <person name="Konwar A.N."/>
            <person name="Saikia K."/>
            <person name="Thakur D."/>
        </authorList>
    </citation>
    <scope>NUCLEOTIDE SEQUENCE [LARGE SCALE GENOMIC DNA]</scope>
    <source>
        <strain evidence="1 2">NP73</strain>
    </source>
</reference>
<dbReference type="RefSeq" id="WP_285342954.1">
    <property type="nucleotide sequence ID" value="NZ_JASITI010000017.1"/>
</dbReference>
<dbReference type="InterPro" id="IPR024079">
    <property type="entry name" value="MetalloPept_cat_dom_sf"/>
</dbReference>
<sequence>MFLFLTGLAASTAATVLLSLPHPGPALGRGPEACVPSGHDSRGRSSVDRGVIAWEDDTVFDDARSYAVGQWTGGGLKKVAFRPDTASEFADLEWNDTRSSGGDWKNVLARWTGRPGTDSITMNRHYLDDGGARGTAAHRRRVATHELGHALGFCHKSTKAGSIMWADNAEAARFGIDGITAGDRAAYHRLWGRA</sequence>
<evidence type="ECO:0000313" key="2">
    <source>
        <dbReference type="Proteomes" id="UP001223390"/>
    </source>
</evidence>
<accession>A0ABT7GW35</accession>
<dbReference type="SUPFAM" id="SSF55486">
    <property type="entry name" value="Metalloproteases ('zincins'), catalytic domain"/>
    <property type="match status" value="1"/>
</dbReference>
<proteinExistence type="predicted"/>
<comment type="caution">
    <text evidence="1">The sequence shown here is derived from an EMBL/GenBank/DDBJ whole genome shotgun (WGS) entry which is preliminary data.</text>
</comment>
<name>A0ABT7GW35_9ACTN</name>
<organism evidence="1 2">
    <name type="scientific">Streptomyces katrae</name>
    <dbReference type="NCBI Taxonomy" id="68223"/>
    <lineage>
        <taxon>Bacteria</taxon>
        <taxon>Bacillati</taxon>
        <taxon>Actinomycetota</taxon>
        <taxon>Actinomycetes</taxon>
        <taxon>Kitasatosporales</taxon>
        <taxon>Streptomycetaceae</taxon>
        <taxon>Streptomyces</taxon>
    </lineage>
</organism>
<evidence type="ECO:0008006" key="3">
    <source>
        <dbReference type="Google" id="ProtNLM"/>
    </source>
</evidence>